<evidence type="ECO:0000313" key="2">
    <source>
        <dbReference type="Proteomes" id="UP000451471"/>
    </source>
</evidence>
<comment type="caution">
    <text evidence="1">The sequence shown here is derived from an EMBL/GenBank/DDBJ whole genome shotgun (WGS) entry which is preliminary data.</text>
</comment>
<dbReference type="OrthoDB" id="275628at2157"/>
<accession>A0A6B0GNW1</accession>
<keyword evidence="2" id="KW-1185">Reference proteome</keyword>
<dbReference type="SUPFAM" id="SSF46785">
    <property type="entry name" value="Winged helix' DNA-binding domain"/>
    <property type="match status" value="1"/>
</dbReference>
<proteinExistence type="predicted"/>
<gene>
    <name evidence="1" type="ORF">GQS65_19345</name>
</gene>
<evidence type="ECO:0000313" key="1">
    <source>
        <dbReference type="EMBL" id="MWG36616.1"/>
    </source>
</evidence>
<organism evidence="1 2">
    <name type="scientific">Halomarina oriensis</name>
    <dbReference type="NCBI Taxonomy" id="671145"/>
    <lineage>
        <taxon>Archaea</taxon>
        <taxon>Methanobacteriati</taxon>
        <taxon>Methanobacteriota</taxon>
        <taxon>Stenosarchaea group</taxon>
        <taxon>Halobacteria</taxon>
        <taxon>Halobacteriales</taxon>
        <taxon>Natronomonadaceae</taxon>
        <taxon>Halomarina</taxon>
    </lineage>
</organism>
<dbReference type="RefSeq" id="WP_158206269.1">
    <property type="nucleotide sequence ID" value="NZ_WSZK01000037.1"/>
</dbReference>
<dbReference type="Proteomes" id="UP000451471">
    <property type="component" value="Unassembled WGS sequence"/>
</dbReference>
<dbReference type="AlphaFoldDB" id="A0A6B0GNW1"/>
<dbReference type="Gene3D" id="1.10.10.10">
    <property type="entry name" value="Winged helix-like DNA-binding domain superfamily/Winged helix DNA-binding domain"/>
    <property type="match status" value="1"/>
</dbReference>
<dbReference type="InterPro" id="IPR036388">
    <property type="entry name" value="WH-like_DNA-bd_sf"/>
</dbReference>
<dbReference type="EMBL" id="WSZK01000037">
    <property type="protein sequence ID" value="MWG36616.1"/>
    <property type="molecule type" value="Genomic_DNA"/>
</dbReference>
<dbReference type="InterPro" id="IPR036390">
    <property type="entry name" value="WH_DNA-bd_sf"/>
</dbReference>
<name>A0A6B0GNW1_9EURY</name>
<sequence length="73" mass="8540">MADRTDADEQILDLLREGARTQAYLVDETGFSRTHIRNRLQIMEARGWVENLHRQSALWELRTDPDEADGEQE</sequence>
<reference evidence="1 2" key="1">
    <citation type="submission" date="2019-12" db="EMBL/GenBank/DDBJ databases">
        <title>Halocatena pleomorpha gen. nov. sp. nov., an extremely halophilic archaeon of family Halobacteriaceae isolated from saltpan soil.</title>
        <authorList>
            <person name="Pal Y."/>
            <person name="Verma A."/>
            <person name="Krishnamurthi S."/>
            <person name="Kumar P."/>
        </authorList>
    </citation>
    <scope>NUCLEOTIDE SEQUENCE [LARGE SCALE GENOMIC DNA]</scope>
    <source>
        <strain evidence="1 2">JCM 16495</strain>
    </source>
</reference>
<protein>
    <submittedName>
        <fullName evidence="1">ArsR family transcriptional regulator</fullName>
    </submittedName>
</protein>